<dbReference type="Pfam" id="PF25121">
    <property type="entry name" value="RRM_ESF1"/>
    <property type="match status" value="1"/>
</dbReference>
<evidence type="ECO:0000256" key="1">
    <source>
        <dbReference type="ARBA" id="ARBA00004604"/>
    </source>
</evidence>
<proteinExistence type="inferred from homology"/>
<evidence type="ECO:0000256" key="4">
    <source>
        <dbReference type="ARBA" id="ARBA00023242"/>
    </source>
</evidence>
<comment type="similarity">
    <text evidence="2">Belongs to the ESF1 family.</text>
</comment>
<comment type="subcellular location">
    <subcellularLocation>
        <location evidence="1">Nucleus</location>
        <location evidence="1">Nucleolus</location>
    </subcellularLocation>
</comment>
<feature type="domain" description="NUC153" evidence="6">
    <location>
        <begin position="607"/>
        <end position="634"/>
    </location>
</feature>
<gene>
    <name evidence="8" type="ORF">HGRIS_007980</name>
</gene>
<feature type="region of interest" description="Disordered" evidence="5">
    <location>
        <begin position="71"/>
        <end position="115"/>
    </location>
</feature>
<evidence type="ECO:0008006" key="10">
    <source>
        <dbReference type="Google" id="ProtNLM"/>
    </source>
</evidence>
<evidence type="ECO:0000256" key="2">
    <source>
        <dbReference type="ARBA" id="ARBA00009087"/>
    </source>
</evidence>
<accession>A0ABR3J7A8</accession>
<evidence type="ECO:0000313" key="9">
    <source>
        <dbReference type="Proteomes" id="UP001556367"/>
    </source>
</evidence>
<feature type="compositionally biased region" description="Basic and acidic residues" evidence="5">
    <location>
        <begin position="1"/>
        <end position="15"/>
    </location>
</feature>
<keyword evidence="3" id="KW-0175">Coiled coil</keyword>
<feature type="region of interest" description="Disordered" evidence="5">
    <location>
        <begin position="401"/>
        <end position="424"/>
    </location>
</feature>
<feature type="domain" description="ESF1 RRM" evidence="7">
    <location>
        <begin position="162"/>
        <end position="343"/>
    </location>
</feature>
<sequence length="695" mass="78977">MSDPRFARLKTDPRFRKPRKQKNKVVVDERFKEILEEPKRKGGKDKRVDKYGRKLAANHEQDSLKRYYRLENEDEDDESKPVVDLARGGVLLESSEEEEDTKEDEDDEDSDAGDIITIGGDHTLEEDGEIDLDENDLAVLDAQAEAYAQLNPEVDHEEGTNTRRIAVVNLDWDHVRATHLYKIFSSLVSPTASALPPGPEAGPSNLRKQISKTSSCHVVRGKVLSVRVYPSQFGKERLAREEKEGPPAEIFKKRTTENEEDINERTVYEVGNEDDYNEDALRKYQLERLRYYYAIVTCDTVEAATHIYKQLDGTELERSANVFDLSYVPEDMTFDDDVRDEATEEDITSNYKGVDFVTDALRHSKVKLTWDDDDPERIQITKRALTQKEIDEADFKAFLASASSGSEDDEPKPEKKSKKSDSRDKYRALLLGGGDNDMPEGWAFDDTKDDVDMEITFTPGLSNAKTGDETTLDKYQRKLKEKRKQRKEEVKEKAAKKANESEPEDDFFEAGSDAETRSPKPSSKKTSKKGRKGADDVDDAAPHKSASTNEELSLLVAEDGSQPNHFNMKTILKAEKGKKGKRKGKSGRRAAEDENELQEDFEMNVNDDRFTALLDDHTFAIDPSNPNYKKTKSMSTLLEERSKRQRAKLTDDGPRERPVADAVANREKDLKALVESVKRKNKSVDLSSSHKRRRT</sequence>
<protein>
    <recommendedName>
        <fullName evidence="10">NUC153 domain-containing protein</fullName>
    </recommendedName>
</protein>
<feature type="compositionally biased region" description="Basic residues" evidence="5">
    <location>
        <begin position="522"/>
        <end position="531"/>
    </location>
</feature>
<dbReference type="InterPro" id="IPR056750">
    <property type="entry name" value="RRM_ESF1"/>
</dbReference>
<dbReference type="Pfam" id="PF08159">
    <property type="entry name" value="NUC153"/>
    <property type="match status" value="1"/>
</dbReference>
<dbReference type="PANTHER" id="PTHR12202:SF0">
    <property type="entry name" value="ESF1 HOMOLOG"/>
    <property type="match status" value="1"/>
</dbReference>
<comment type="caution">
    <text evidence="8">The sequence shown here is derived from an EMBL/GenBank/DDBJ whole genome shotgun (WGS) entry which is preliminary data.</text>
</comment>
<keyword evidence="9" id="KW-1185">Reference proteome</keyword>
<feature type="compositionally biased region" description="Basic and acidic residues" evidence="5">
    <location>
        <begin position="466"/>
        <end position="478"/>
    </location>
</feature>
<evidence type="ECO:0000259" key="7">
    <source>
        <dbReference type="Pfam" id="PF25121"/>
    </source>
</evidence>
<feature type="region of interest" description="Disordered" evidence="5">
    <location>
        <begin position="37"/>
        <end position="56"/>
    </location>
</feature>
<reference evidence="9" key="1">
    <citation type="submission" date="2024-06" db="EMBL/GenBank/DDBJ databases">
        <title>Multi-omics analyses provide insights into the biosynthesis of the anticancer antibiotic pleurotin in Hohenbuehelia grisea.</title>
        <authorList>
            <person name="Weaver J.A."/>
            <person name="Alberti F."/>
        </authorList>
    </citation>
    <scope>NUCLEOTIDE SEQUENCE [LARGE SCALE GENOMIC DNA]</scope>
    <source>
        <strain evidence="9">T-177</strain>
    </source>
</reference>
<dbReference type="PANTHER" id="PTHR12202">
    <property type="entry name" value="ESF1 HOMOLOG"/>
    <property type="match status" value="1"/>
</dbReference>
<name>A0ABR3J7A8_9AGAR</name>
<feature type="region of interest" description="Disordered" evidence="5">
    <location>
        <begin position="455"/>
        <end position="603"/>
    </location>
</feature>
<dbReference type="InterPro" id="IPR012580">
    <property type="entry name" value="NUC153"/>
</dbReference>
<feature type="region of interest" description="Disordered" evidence="5">
    <location>
        <begin position="620"/>
        <end position="695"/>
    </location>
</feature>
<dbReference type="Proteomes" id="UP001556367">
    <property type="component" value="Unassembled WGS sequence"/>
</dbReference>
<evidence type="ECO:0000259" key="6">
    <source>
        <dbReference type="Pfam" id="PF08159"/>
    </source>
</evidence>
<evidence type="ECO:0000256" key="5">
    <source>
        <dbReference type="SAM" id="MobiDB-lite"/>
    </source>
</evidence>
<feature type="compositionally biased region" description="Basic residues" evidence="5">
    <location>
        <begin position="578"/>
        <end position="588"/>
    </location>
</feature>
<dbReference type="EMBL" id="JASNQZ010000011">
    <property type="protein sequence ID" value="KAL0951266.1"/>
    <property type="molecule type" value="Genomic_DNA"/>
</dbReference>
<feature type="compositionally biased region" description="Acidic residues" evidence="5">
    <location>
        <begin position="94"/>
        <end position="112"/>
    </location>
</feature>
<keyword evidence="4" id="KW-0539">Nucleus</keyword>
<evidence type="ECO:0000256" key="3">
    <source>
        <dbReference type="ARBA" id="ARBA00023054"/>
    </source>
</evidence>
<feature type="compositionally biased region" description="Basic and acidic residues" evidence="5">
    <location>
        <begin position="486"/>
        <end position="500"/>
    </location>
</feature>
<feature type="compositionally biased region" description="Polar residues" evidence="5">
    <location>
        <begin position="624"/>
        <end position="636"/>
    </location>
</feature>
<feature type="region of interest" description="Disordered" evidence="5">
    <location>
        <begin position="1"/>
        <end position="23"/>
    </location>
</feature>
<dbReference type="InterPro" id="IPR039754">
    <property type="entry name" value="Esf1"/>
</dbReference>
<feature type="compositionally biased region" description="Basic and acidic residues" evidence="5">
    <location>
        <begin position="638"/>
        <end position="678"/>
    </location>
</feature>
<evidence type="ECO:0000313" key="8">
    <source>
        <dbReference type="EMBL" id="KAL0951266.1"/>
    </source>
</evidence>
<feature type="compositionally biased region" description="Acidic residues" evidence="5">
    <location>
        <begin position="593"/>
        <end position="602"/>
    </location>
</feature>
<organism evidence="8 9">
    <name type="scientific">Hohenbuehelia grisea</name>
    <dbReference type="NCBI Taxonomy" id="104357"/>
    <lineage>
        <taxon>Eukaryota</taxon>
        <taxon>Fungi</taxon>
        <taxon>Dikarya</taxon>
        <taxon>Basidiomycota</taxon>
        <taxon>Agaricomycotina</taxon>
        <taxon>Agaricomycetes</taxon>
        <taxon>Agaricomycetidae</taxon>
        <taxon>Agaricales</taxon>
        <taxon>Pleurotineae</taxon>
        <taxon>Pleurotaceae</taxon>
        <taxon>Hohenbuehelia</taxon>
    </lineage>
</organism>